<dbReference type="SMART" id="SM00651">
    <property type="entry name" value="Sm"/>
    <property type="match status" value="1"/>
</dbReference>
<name>A0A7S1Y6H5_9STRA</name>
<dbReference type="InterPro" id="IPR034110">
    <property type="entry name" value="LSMD1_Sm"/>
</dbReference>
<dbReference type="PANTHER" id="PTHR10701:SF5">
    <property type="entry name" value="N-ALPHA-ACETYLTRANSFERASE 38, NATC AUXILIARY SUBUNIT"/>
    <property type="match status" value="1"/>
</dbReference>
<dbReference type="Gene3D" id="2.30.30.100">
    <property type="match status" value="1"/>
</dbReference>
<reference evidence="2" key="1">
    <citation type="submission" date="2021-01" db="EMBL/GenBank/DDBJ databases">
        <authorList>
            <person name="Corre E."/>
            <person name="Pelletier E."/>
            <person name="Niang G."/>
            <person name="Scheremetjew M."/>
            <person name="Finn R."/>
            <person name="Kale V."/>
            <person name="Holt S."/>
            <person name="Cochrane G."/>
            <person name="Meng A."/>
            <person name="Brown T."/>
            <person name="Cohen L."/>
        </authorList>
    </citation>
    <scope>NUCLEOTIDE SEQUENCE</scope>
    <source>
        <strain evidence="2">CCMP 410</strain>
    </source>
</reference>
<proteinExistence type="predicted"/>
<dbReference type="InterPro" id="IPR001163">
    <property type="entry name" value="Sm_dom_euk/arc"/>
</dbReference>
<evidence type="ECO:0000313" key="2">
    <source>
        <dbReference type="EMBL" id="CAD9279637.1"/>
    </source>
</evidence>
<dbReference type="CDD" id="cd06168">
    <property type="entry name" value="LSMD1"/>
    <property type="match status" value="1"/>
</dbReference>
<evidence type="ECO:0000259" key="1">
    <source>
        <dbReference type="SMART" id="SM00651"/>
    </source>
</evidence>
<gene>
    <name evidence="2" type="ORF">GOCE00092_LOCUS8547</name>
</gene>
<dbReference type="InterPro" id="IPR010920">
    <property type="entry name" value="LSM_dom_sf"/>
</dbReference>
<protein>
    <recommendedName>
        <fullName evidence="1">Sm domain-containing protein</fullName>
    </recommendedName>
</protein>
<dbReference type="InterPro" id="IPR050914">
    <property type="entry name" value="snRNP_SmB/NAA38-like"/>
</dbReference>
<organism evidence="2">
    <name type="scientific">Grammatophora oceanica</name>
    <dbReference type="NCBI Taxonomy" id="210454"/>
    <lineage>
        <taxon>Eukaryota</taxon>
        <taxon>Sar</taxon>
        <taxon>Stramenopiles</taxon>
        <taxon>Ochrophyta</taxon>
        <taxon>Bacillariophyta</taxon>
        <taxon>Fragilariophyceae</taxon>
        <taxon>Fragilariophycidae</taxon>
        <taxon>Rhabdonematales</taxon>
        <taxon>Grammatophoraceae</taxon>
        <taxon>Grammatophora</taxon>
    </lineage>
</organism>
<accession>A0A7S1Y6H5</accession>
<feature type="domain" description="Sm" evidence="1">
    <location>
        <begin position="12"/>
        <end position="92"/>
    </location>
</feature>
<dbReference type="EMBL" id="HBGK01017065">
    <property type="protein sequence ID" value="CAD9279637.1"/>
    <property type="molecule type" value="Transcribed_RNA"/>
</dbReference>
<dbReference type="AlphaFoldDB" id="A0A7S1Y6H5"/>
<dbReference type="PANTHER" id="PTHR10701">
    <property type="entry name" value="SMALL NUCLEAR RIBONUCLEOPROTEIN-ASSOCIATED PROTEIN B AND N"/>
    <property type="match status" value="1"/>
</dbReference>
<dbReference type="SUPFAM" id="SSF50182">
    <property type="entry name" value="Sm-like ribonucleoproteins"/>
    <property type="match status" value="1"/>
</dbReference>
<dbReference type="Pfam" id="PF01423">
    <property type="entry name" value="LSM"/>
    <property type="match status" value="1"/>
</dbReference>
<dbReference type="GO" id="GO:0031417">
    <property type="term" value="C:NatC complex"/>
    <property type="evidence" value="ECO:0007669"/>
    <property type="project" value="InterPro"/>
</dbReference>
<sequence length="107" mass="11963">MADDESESTARRVARSMLGKTLKCTLDDGRRVTGDFVCLDRIKNIILSNVIEERGVDTTVYETAKKPGKTITTVRNLSQAMIPGVHLVKVEVAKQVYNRHVEPVLKH</sequence>